<evidence type="ECO:0000313" key="2">
    <source>
        <dbReference type="Proteomes" id="UP000253872"/>
    </source>
</evidence>
<reference evidence="1 2" key="1">
    <citation type="submission" date="2018-05" db="EMBL/GenBank/DDBJ databases">
        <title>Draft Genome Sequences for a Diverse set of 7 Haemophilus Species.</title>
        <authorList>
            <person name="Nichols M."/>
            <person name="Topaz N."/>
            <person name="Wang X."/>
            <person name="Wang X."/>
            <person name="Boxrud D."/>
        </authorList>
    </citation>
    <scope>NUCLEOTIDE SEQUENCE [LARGE SCALE GENOMIC DNA]</scope>
    <source>
        <strain evidence="1 2">C2002001239</strain>
    </source>
</reference>
<gene>
    <name evidence="1" type="ORF">DPV93_01315</name>
</gene>
<accession>A0A369YPK5</accession>
<dbReference type="EMBL" id="QEPN01000001">
    <property type="protein sequence ID" value="RDE73826.1"/>
    <property type="molecule type" value="Genomic_DNA"/>
</dbReference>
<evidence type="ECO:0000313" key="1">
    <source>
        <dbReference type="EMBL" id="RDE73826.1"/>
    </source>
</evidence>
<dbReference type="Proteomes" id="UP000253872">
    <property type="component" value="Unassembled WGS sequence"/>
</dbReference>
<protein>
    <submittedName>
        <fullName evidence="1">Pilus assembly protein PilP</fullName>
    </submittedName>
</protein>
<sequence length="138" mass="15876">MKKYLISLILFSQAILADPFYGETKSETTSSVVEITHNKPNKILNNKSMPNCELSENLNRINLIEEFEDLKLVGLVKINHNFKALFKDKDNKLLVLNKNDYLEAQLIEISSIDLTAVKYIHWGLTEDCAKPHQMTLRL</sequence>
<proteinExistence type="predicted"/>
<comment type="caution">
    <text evidence="1">The sequence shown here is derived from an EMBL/GenBank/DDBJ whole genome shotgun (WGS) entry which is preliminary data.</text>
</comment>
<dbReference type="RefSeq" id="WP_111401592.1">
    <property type="nucleotide sequence ID" value="NZ_QEPN01000001.1"/>
</dbReference>
<organism evidence="1 2">
    <name type="scientific">Haemophilus sputorum</name>
    <dbReference type="NCBI Taxonomy" id="1078480"/>
    <lineage>
        <taxon>Bacteria</taxon>
        <taxon>Pseudomonadati</taxon>
        <taxon>Pseudomonadota</taxon>
        <taxon>Gammaproteobacteria</taxon>
        <taxon>Pasteurellales</taxon>
        <taxon>Pasteurellaceae</taxon>
        <taxon>Haemophilus</taxon>
    </lineage>
</organism>
<name>A0A369YPK5_9PAST</name>
<dbReference type="AlphaFoldDB" id="A0A369YPK5"/>
<dbReference type="STRING" id="1035839.GCA_000238795_00619"/>